<reference evidence="2" key="1">
    <citation type="journal article" date="2014" name="Sci. Data">
        <title>Genomes of diverse isolates of the marine cyanobacterium Prochlorococcus.</title>
        <authorList>
            <person name="Biller S."/>
            <person name="Berube P."/>
            <person name="Thompson J."/>
            <person name="Kelly L."/>
            <person name="Roggensack S."/>
            <person name="Awad L."/>
            <person name="Roache-Johnson K."/>
            <person name="Ding H."/>
            <person name="Giovannoni S.J."/>
            <person name="Moore L.R."/>
            <person name="Chisholm S.W."/>
        </authorList>
    </citation>
    <scope>NUCLEOTIDE SEQUENCE [LARGE SCALE GENOMIC DNA]</scope>
    <source>
        <strain evidence="2">MIT 9201</strain>
    </source>
</reference>
<gene>
    <name evidence="1" type="ORF">EU95_0321</name>
</gene>
<sequence length="38" mass="4350">MINSIAITLLLLGCLDAYKRLKRKKRQFHAPPTNQLPS</sequence>
<organism evidence="1 2">
    <name type="scientific">Prochlorococcus marinus str. MIT 9201</name>
    <dbReference type="NCBI Taxonomy" id="93057"/>
    <lineage>
        <taxon>Bacteria</taxon>
        <taxon>Bacillati</taxon>
        <taxon>Cyanobacteriota</taxon>
        <taxon>Cyanophyceae</taxon>
        <taxon>Synechococcales</taxon>
        <taxon>Prochlorococcaceae</taxon>
        <taxon>Prochlorococcus</taxon>
    </lineage>
</organism>
<name>A0A0A2A9M3_PROMR</name>
<dbReference type="AlphaFoldDB" id="A0A0A2A9M3"/>
<comment type="caution">
    <text evidence="1">The sequence shown here is derived from an EMBL/GenBank/DDBJ whole genome shotgun (WGS) entry which is preliminary data.</text>
</comment>
<dbReference type="EMBL" id="JNAL01000006">
    <property type="protein sequence ID" value="KGF97224.1"/>
    <property type="molecule type" value="Genomic_DNA"/>
</dbReference>
<evidence type="ECO:0000313" key="1">
    <source>
        <dbReference type="EMBL" id="KGF97224.1"/>
    </source>
</evidence>
<protein>
    <submittedName>
        <fullName evidence="1">Uncharacterized protein</fullName>
    </submittedName>
</protein>
<dbReference type="Proteomes" id="UP000030355">
    <property type="component" value="Unassembled WGS sequence"/>
</dbReference>
<accession>A0A0A2A9M3</accession>
<evidence type="ECO:0000313" key="2">
    <source>
        <dbReference type="Proteomes" id="UP000030355"/>
    </source>
</evidence>
<proteinExistence type="predicted"/>